<feature type="region of interest" description="Disordered" evidence="2">
    <location>
        <begin position="1"/>
        <end position="28"/>
    </location>
</feature>
<organism evidence="4 5">
    <name type="scientific">Brevibacterium sandarakinum</name>
    <dbReference type="NCBI Taxonomy" id="629680"/>
    <lineage>
        <taxon>Bacteria</taxon>
        <taxon>Bacillati</taxon>
        <taxon>Actinomycetota</taxon>
        <taxon>Actinomycetes</taxon>
        <taxon>Micrococcales</taxon>
        <taxon>Brevibacteriaceae</taxon>
        <taxon>Brevibacterium</taxon>
    </lineage>
</organism>
<evidence type="ECO:0000256" key="2">
    <source>
        <dbReference type="SAM" id="MobiDB-lite"/>
    </source>
</evidence>
<dbReference type="EMBL" id="LT629739">
    <property type="protein sequence ID" value="SDS42850.1"/>
    <property type="molecule type" value="Genomic_DNA"/>
</dbReference>
<dbReference type="GO" id="GO:0003700">
    <property type="term" value="F:DNA-binding transcription factor activity"/>
    <property type="evidence" value="ECO:0007669"/>
    <property type="project" value="TreeGrafter"/>
</dbReference>
<dbReference type="STRING" id="629680.SAMN04489751_1991"/>
<dbReference type="InterPro" id="IPR011051">
    <property type="entry name" value="RmlC_Cupin_sf"/>
</dbReference>
<evidence type="ECO:0000313" key="5">
    <source>
        <dbReference type="Proteomes" id="UP000199700"/>
    </source>
</evidence>
<feature type="domain" description="HTH cro/C1-type" evidence="3">
    <location>
        <begin position="38"/>
        <end position="91"/>
    </location>
</feature>
<dbReference type="PANTHER" id="PTHR46797:SF1">
    <property type="entry name" value="METHYLPHOSPHONATE SYNTHASE"/>
    <property type="match status" value="1"/>
</dbReference>
<dbReference type="InterPro" id="IPR050807">
    <property type="entry name" value="TransReg_Diox_bact_type"/>
</dbReference>
<accession>A0A1H1S439</accession>
<dbReference type="Pfam" id="PF01381">
    <property type="entry name" value="HTH_3"/>
    <property type="match status" value="1"/>
</dbReference>
<proteinExistence type="predicted"/>
<dbReference type="SMART" id="SM00530">
    <property type="entry name" value="HTH_XRE"/>
    <property type="match status" value="1"/>
</dbReference>
<sequence>MELNDHPPGHELSPQVEGGRPLSPPPKSLEQAIAESTRQMRSARGLTLSELAARVGISRQMLSKIENAQTSASLATVDALAKGLEIPVTSLFRAADYETQAVFAKAGRAPETVRRGSNLGHHYLLLGQLIRHHGLFEPLLVTLTEDSQPFPLFQHMGSEFVYVLEGVMDYQHQQSTFRMETGDSLLFDSEGVHGPASIITAPVRFLSVFVSQDRTSDSDGDRPATSSH</sequence>
<dbReference type="CDD" id="cd02209">
    <property type="entry name" value="cupin_XRE_C"/>
    <property type="match status" value="1"/>
</dbReference>
<dbReference type="InterPro" id="IPR013096">
    <property type="entry name" value="Cupin_2"/>
</dbReference>
<evidence type="ECO:0000259" key="3">
    <source>
        <dbReference type="PROSITE" id="PS50943"/>
    </source>
</evidence>
<dbReference type="GO" id="GO:0003677">
    <property type="term" value="F:DNA binding"/>
    <property type="evidence" value="ECO:0007669"/>
    <property type="project" value="UniProtKB-KW"/>
</dbReference>
<keyword evidence="5" id="KW-1185">Reference proteome</keyword>
<dbReference type="PANTHER" id="PTHR46797">
    <property type="entry name" value="HTH-TYPE TRANSCRIPTIONAL REGULATOR"/>
    <property type="match status" value="1"/>
</dbReference>
<evidence type="ECO:0000313" key="4">
    <source>
        <dbReference type="EMBL" id="SDS42850.1"/>
    </source>
</evidence>
<dbReference type="InterPro" id="IPR014710">
    <property type="entry name" value="RmlC-like_jellyroll"/>
</dbReference>
<gene>
    <name evidence="4" type="ORF">SAMN04489751_1991</name>
</gene>
<evidence type="ECO:0000256" key="1">
    <source>
        <dbReference type="ARBA" id="ARBA00023125"/>
    </source>
</evidence>
<dbReference type="PROSITE" id="PS50943">
    <property type="entry name" value="HTH_CROC1"/>
    <property type="match status" value="1"/>
</dbReference>
<dbReference type="Pfam" id="PF07883">
    <property type="entry name" value="Cupin_2"/>
    <property type="match status" value="1"/>
</dbReference>
<dbReference type="RefSeq" id="WP_231939125.1">
    <property type="nucleotide sequence ID" value="NZ_LT629739.1"/>
</dbReference>
<name>A0A1H1S439_BRESA</name>
<protein>
    <submittedName>
        <fullName evidence="4">DNA-binding transcriptional regulator, XRE-family HTH domain</fullName>
    </submittedName>
</protein>
<dbReference type="Gene3D" id="2.60.120.10">
    <property type="entry name" value="Jelly Rolls"/>
    <property type="match status" value="1"/>
</dbReference>
<dbReference type="GO" id="GO:0005829">
    <property type="term" value="C:cytosol"/>
    <property type="evidence" value="ECO:0007669"/>
    <property type="project" value="TreeGrafter"/>
</dbReference>
<dbReference type="Gene3D" id="1.10.260.40">
    <property type="entry name" value="lambda repressor-like DNA-binding domains"/>
    <property type="match status" value="1"/>
</dbReference>
<dbReference type="InterPro" id="IPR010982">
    <property type="entry name" value="Lambda_DNA-bd_dom_sf"/>
</dbReference>
<dbReference type="InterPro" id="IPR001387">
    <property type="entry name" value="Cro/C1-type_HTH"/>
</dbReference>
<dbReference type="CDD" id="cd00093">
    <property type="entry name" value="HTH_XRE"/>
    <property type="match status" value="1"/>
</dbReference>
<dbReference type="Proteomes" id="UP000199700">
    <property type="component" value="Chromosome"/>
</dbReference>
<keyword evidence="1 4" id="KW-0238">DNA-binding</keyword>
<dbReference type="SUPFAM" id="SSF47413">
    <property type="entry name" value="lambda repressor-like DNA-binding domains"/>
    <property type="match status" value="1"/>
</dbReference>
<dbReference type="SUPFAM" id="SSF51182">
    <property type="entry name" value="RmlC-like cupins"/>
    <property type="match status" value="1"/>
</dbReference>
<dbReference type="AlphaFoldDB" id="A0A1H1S439"/>
<reference evidence="4" key="1">
    <citation type="submission" date="2016-10" db="EMBL/GenBank/DDBJ databases">
        <authorList>
            <person name="Varghese N."/>
            <person name="Submissions S."/>
        </authorList>
    </citation>
    <scope>NUCLEOTIDE SEQUENCE [LARGE SCALE GENOMIC DNA]</scope>
    <source>
        <strain evidence="4">DSM 22082</strain>
    </source>
</reference>